<feature type="region of interest" description="Disordered" evidence="1">
    <location>
        <begin position="69"/>
        <end position="93"/>
    </location>
</feature>
<feature type="compositionally biased region" description="Low complexity" evidence="1">
    <location>
        <begin position="259"/>
        <end position="279"/>
    </location>
</feature>
<feature type="region of interest" description="Disordered" evidence="1">
    <location>
        <begin position="1"/>
        <end position="44"/>
    </location>
</feature>
<sequence length="418" mass="45367">MPNSNENRKLLHRRRPSRDSPRRPITPFTPSISRTIDLPETPVSEEKTIPQLKFVLVDPLAASPWSITRGNQLLSPRPPPSPPTTPISGPLSTLTSTPFSAVLPATPLTTTETPGTRLSGRSDIFQPSWTTPRPAPSPPQVSASRGTSDMCPLTVGGWGREWETVFLDRLHNTSSSSSSSGQPSASAPPTFSSGVIRDVFSAGEDEGVLASFPMPPNRGTLVPSTKGPLTPPASPESPDGAAPSRPYRRPTVPPPSPSPHTTSSYAALYKSPPSSSPYHHSSHDFSRNSPSPSHNSLASSSSHDNIRSRISSPTWDLTCNYEDSGDQRISCVDMEVDDDEEREEVEHLEKSVWQWNSDSDEDDSDDDSRTITASTPASEMSRWSGCFEAQQATPMKIEGPSAADLIRDAYLKQSFRIM</sequence>
<dbReference type="EMBL" id="SDIL01000102">
    <property type="protein sequence ID" value="RXK36314.1"/>
    <property type="molecule type" value="Genomic_DNA"/>
</dbReference>
<feature type="compositionally biased region" description="Polar residues" evidence="1">
    <location>
        <begin position="308"/>
        <end position="317"/>
    </location>
</feature>
<feature type="compositionally biased region" description="Low complexity" evidence="1">
    <location>
        <begin position="174"/>
        <end position="189"/>
    </location>
</feature>
<name>A0A4Q1BE88_TREME</name>
<dbReference type="AlphaFoldDB" id="A0A4Q1BE88"/>
<feature type="region of interest" description="Disordered" evidence="1">
    <location>
        <begin position="172"/>
        <end position="323"/>
    </location>
</feature>
<dbReference type="Proteomes" id="UP000289152">
    <property type="component" value="Unassembled WGS sequence"/>
</dbReference>
<feature type="compositionally biased region" description="Low complexity" evidence="1">
    <location>
        <begin position="105"/>
        <end position="118"/>
    </location>
</feature>
<evidence type="ECO:0000256" key="1">
    <source>
        <dbReference type="SAM" id="MobiDB-lite"/>
    </source>
</evidence>
<proteinExistence type="predicted"/>
<feature type="region of interest" description="Disordered" evidence="1">
    <location>
        <begin position="338"/>
        <end position="383"/>
    </location>
</feature>
<feature type="compositionally biased region" description="Low complexity" evidence="1">
    <location>
        <begin position="288"/>
        <end position="303"/>
    </location>
</feature>
<organism evidence="2 3">
    <name type="scientific">Tremella mesenterica</name>
    <name type="common">Jelly fungus</name>
    <dbReference type="NCBI Taxonomy" id="5217"/>
    <lineage>
        <taxon>Eukaryota</taxon>
        <taxon>Fungi</taxon>
        <taxon>Dikarya</taxon>
        <taxon>Basidiomycota</taxon>
        <taxon>Agaricomycotina</taxon>
        <taxon>Tremellomycetes</taxon>
        <taxon>Tremellales</taxon>
        <taxon>Tremellaceae</taxon>
        <taxon>Tremella</taxon>
    </lineage>
</organism>
<feature type="region of interest" description="Disordered" evidence="1">
    <location>
        <begin position="105"/>
        <end position="148"/>
    </location>
</feature>
<dbReference type="InParanoid" id="A0A4Q1BE88"/>
<evidence type="ECO:0000313" key="3">
    <source>
        <dbReference type="Proteomes" id="UP000289152"/>
    </source>
</evidence>
<evidence type="ECO:0000313" key="2">
    <source>
        <dbReference type="EMBL" id="RXK36314.1"/>
    </source>
</evidence>
<reference evidence="2 3" key="1">
    <citation type="submission" date="2016-06" db="EMBL/GenBank/DDBJ databases">
        <title>Evolution of pathogenesis and genome organization in the Tremellales.</title>
        <authorList>
            <person name="Cuomo C."/>
            <person name="Litvintseva A."/>
            <person name="Heitman J."/>
            <person name="Chen Y."/>
            <person name="Sun S."/>
            <person name="Springer D."/>
            <person name="Dromer F."/>
            <person name="Young S."/>
            <person name="Zeng Q."/>
            <person name="Chapman S."/>
            <person name="Gujja S."/>
            <person name="Saif S."/>
            <person name="Birren B."/>
        </authorList>
    </citation>
    <scope>NUCLEOTIDE SEQUENCE [LARGE SCALE GENOMIC DNA]</scope>
    <source>
        <strain evidence="2 3">ATCC 28783</strain>
    </source>
</reference>
<keyword evidence="3" id="KW-1185">Reference proteome</keyword>
<protein>
    <submittedName>
        <fullName evidence="2">Uncharacterized protein</fullName>
    </submittedName>
</protein>
<dbReference type="VEuPathDB" id="FungiDB:TREMEDRAFT_60170"/>
<comment type="caution">
    <text evidence="2">The sequence shown here is derived from an EMBL/GenBank/DDBJ whole genome shotgun (WGS) entry which is preliminary data.</text>
</comment>
<accession>A0A4Q1BE88</accession>
<feature type="compositionally biased region" description="Pro residues" evidence="1">
    <location>
        <begin position="76"/>
        <end position="85"/>
    </location>
</feature>
<gene>
    <name evidence="2" type="ORF">M231_06450</name>
</gene>